<dbReference type="EMBL" id="AOGW02000012">
    <property type="protein sequence ID" value="EMY60656.1"/>
    <property type="molecule type" value="Genomic_DNA"/>
</dbReference>
<evidence type="ECO:0000313" key="2">
    <source>
        <dbReference type="Proteomes" id="UP000012371"/>
    </source>
</evidence>
<dbReference type="AlphaFoldDB" id="N1VZ06"/>
<organism evidence="1 2">
    <name type="scientific">Leptospira terpstrae serovar Hualin str. LT 11-33 = ATCC 700639</name>
    <dbReference type="NCBI Taxonomy" id="1257025"/>
    <lineage>
        <taxon>Bacteria</taxon>
        <taxon>Pseudomonadati</taxon>
        <taxon>Spirochaetota</taxon>
        <taxon>Spirochaetia</taxon>
        <taxon>Leptospirales</taxon>
        <taxon>Leptospiraceae</taxon>
        <taxon>Leptospira</taxon>
    </lineage>
</organism>
<dbReference type="InterPro" id="IPR021352">
    <property type="entry name" value="DUF2971"/>
</dbReference>
<dbReference type="RefSeq" id="WP_002974767.1">
    <property type="nucleotide sequence ID" value="NZ_AOGW02000012.1"/>
</dbReference>
<dbReference type="Pfam" id="PF11185">
    <property type="entry name" value="DUF2971"/>
    <property type="match status" value="1"/>
</dbReference>
<reference evidence="1" key="1">
    <citation type="submission" date="2013-03" db="EMBL/GenBank/DDBJ databases">
        <authorList>
            <person name="Harkins D.M."/>
            <person name="Durkin A.S."/>
            <person name="Brinkac L.M."/>
            <person name="Haft D.H."/>
            <person name="Selengut J.D."/>
            <person name="Sanka R."/>
            <person name="DePew J."/>
            <person name="Purushe J."/>
            <person name="Hartskeerl R.A."/>
            <person name="Ahmed A."/>
            <person name="van der Linden H."/>
            <person name="Goris M.G.A."/>
            <person name="Vinetz J.M."/>
            <person name="Sutton G.G."/>
            <person name="Nierman W.C."/>
            <person name="Fouts D.E."/>
        </authorList>
    </citation>
    <scope>NUCLEOTIDE SEQUENCE [LARGE SCALE GENOMIC DNA]</scope>
    <source>
        <strain evidence="1">LT 11-33</strain>
    </source>
</reference>
<proteinExistence type="predicted"/>
<name>N1VZ06_9LEPT</name>
<dbReference type="OrthoDB" id="3034312at2"/>
<protein>
    <submittedName>
        <fullName evidence="1">PF11185 family protein</fullName>
    </submittedName>
</protein>
<sequence length="298" mass="34567">MNYTEKIKQFQNEYVPSHDTYSQTFYHYTKLSTLNEILKKRELWFTDIEFQNDTAEFRHGLNLAKQVFVDVKASMNLSDFAKDIANSYEKEINNMGKNFRIFTFSLTRNQDSLANWSRYARSNQGVSIGFDISQIGLAEGKPTASFVPYQVIYDNSAQVKAFEKLFKLSLDHIQKNQGLTKEEIRIIGSLAIAMATYLCSFFKNEHFQDENELRFIKSIDVRESNEVQFRFQNETMIPYIICKLDNEKIRSANLIKELILAHGAKMNRAAIDIFGKKYGLDPNIIHDSKVSYRAEYGG</sequence>
<accession>N1VZ06</accession>
<gene>
    <name evidence="1" type="ORF">LEP1GSC203_0317</name>
</gene>
<comment type="caution">
    <text evidence="1">The sequence shown here is derived from an EMBL/GenBank/DDBJ whole genome shotgun (WGS) entry which is preliminary data.</text>
</comment>
<evidence type="ECO:0000313" key="1">
    <source>
        <dbReference type="EMBL" id="EMY60656.1"/>
    </source>
</evidence>
<keyword evidence="2" id="KW-1185">Reference proteome</keyword>
<dbReference type="Proteomes" id="UP000012371">
    <property type="component" value="Unassembled WGS sequence"/>
</dbReference>
<dbReference type="STRING" id="1257025.LEP1GSC203_0317"/>